<keyword evidence="3 6" id="KW-0812">Transmembrane</keyword>
<evidence type="ECO:0000259" key="7">
    <source>
        <dbReference type="Pfam" id="PF13244"/>
    </source>
</evidence>
<keyword evidence="4 6" id="KW-1133">Transmembrane helix</keyword>
<dbReference type="EMBL" id="DRYQ01000004">
    <property type="protein sequence ID" value="HHQ49798.1"/>
    <property type="molecule type" value="Genomic_DNA"/>
</dbReference>
<dbReference type="AlphaFoldDB" id="A0A7J3Z511"/>
<sequence length="84" mass="9329">MNELLPAIMAFVTALVSIVATWLAVQEKDLLVAVLFSALQSTCYALIYYLLMAPDIVLVYLPVSVGILPLITVILVKKTERYEE</sequence>
<name>A0A7J3Z511_9CREN</name>
<reference evidence="8" key="1">
    <citation type="journal article" date="2020" name="mSystems">
        <title>Genome- and Community-Level Interaction Insights into Carbon Utilization and Element Cycling Functions of Hydrothermarchaeota in Hydrothermal Sediment.</title>
        <authorList>
            <person name="Zhou Z."/>
            <person name="Liu Y."/>
            <person name="Xu W."/>
            <person name="Pan J."/>
            <person name="Luo Z.H."/>
            <person name="Li M."/>
        </authorList>
    </citation>
    <scope>NUCLEOTIDE SEQUENCE [LARGE SCALE GENOMIC DNA]</scope>
    <source>
        <strain evidence="8">SpSt-1105</strain>
    </source>
</reference>
<evidence type="ECO:0000313" key="8">
    <source>
        <dbReference type="EMBL" id="HHQ49798.1"/>
    </source>
</evidence>
<feature type="transmembrane region" description="Helical" evidence="6">
    <location>
        <begin position="30"/>
        <end position="51"/>
    </location>
</feature>
<evidence type="ECO:0000256" key="3">
    <source>
        <dbReference type="ARBA" id="ARBA00022692"/>
    </source>
</evidence>
<comment type="caution">
    <text evidence="8">The sequence shown here is derived from an EMBL/GenBank/DDBJ whole genome shotgun (WGS) entry which is preliminary data.</text>
</comment>
<keyword evidence="2" id="KW-1003">Cell membrane</keyword>
<feature type="transmembrane region" description="Helical" evidence="6">
    <location>
        <begin position="57"/>
        <end position="76"/>
    </location>
</feature>
<evidence type="ECO:0000256" key="1">
    <source>
        <dbReference type="ARBA" id="ARBA00004651"/>
    </source>
</evidence>
<dbReference type="Pfam" id="PF13244">
    <property type="entry name" value="MbhD"/>
    <property type="match status" value="1"/>
</dbReference>
<dbReference type="GO" id="GO:0005886">
    <property type="term" value="C:plasma membrane"/>
    <property type="evidence" value="ECO:0007669"/>
    <property type="project" value="UniProtKB-SubCell"/>
</dbReference>
<keyword evidence="5 6" id="KW-0472">Membrane</keyword>
<organism evidence="8">
    <name type="scientific">Ignisphaera aggregans</name>
    <dbReference type="NCBI Taxonomy" id="334771"/>
    <lineage>
        <taxon>Archaea</taxon>
        <taxon>Thermoproteota</taxon>
        <taxon>Thermoprotei</taxon>
        <taxon>Desulfurococcales</taxon>
        <taxon>Desulfurococcaceae</taxon>
        <taxon>Ignisphaera</taxon>
    </lineage>
</organism>
<evidence type="ECO:0000256" key="5">
    <source>
        <dbReference type="ARBA" id="ARBA00023136"/>
    </source>
</evidence>
<accession>A0A7J3Z511</accession>
<evidence type="ECO:0000256" key="2">
    <source>
        <dbReference type="ARBA" id="ARBA00022475"/>
    </source>
</evidence>
<evidence type="ECO:0000256" key="6">
    <source>
        <dbReference type="SAM" id="Phobius"/>
    </source>
</evidence>
<comment type="subcellular location">
    <subcellularLocation>
        <location evidence="1">Cell membrane</location>
        <topology evidence="1">Multi-pass membrane protein</topology>
    </subcellularLocation>
</comment>
<protein>
    <submittedName>
        <fullName evidence="8">DUF4040 domain-containing protein</fullName>
    </submittedName>
</protein>
<proteinExistence type="predicted"/>
<gene>
    <name evidence="8" type="ORF">ENM66_00385</name>
</gene>
<evidence type="ECO:0000256" key="4">
    <source>
        <dbReference type="ARBA" id="ARBA00022989"/>
    </source>
</evidence>
<feature type="domain" description="MrpA C-terminal/MbhD" evidence="7">
    <location>
        <begin position="16"/>
        <end position="81"/>
    </location>
</feature>
<feature type="transmembrane region" description="Helical" evidence="6">
    <location>
        <begin position="6"/>
        <end position="25"/>
    </location>
</feature>
<dbReference type="InterPro" id="IPR025383">
    <property type="entry name" value="MrpA_C/MbhD"/>
</dbReference>